<proteinExistence type="predicted"/>
<dbReference type="EMBL" id="BK014981">
    <property type="protein sequence ID" value="DAD85403.1"/>
    <property type="molecule type" value="Genomic_DNA"/>
</dbReference>
<name>A0A8S5MTW6_9CAUD</name>
<evidence type="ECO:0000256" key="1">
    <source>
        <dbReference type="SAM" id="Phobius"/>
    </source>
</evidence>
<evidence type="ECO:0000313" key="2">
    <source>
        <dbReference type="EMBL" id="DAD85403.1"/>
    </source>
</evidence>
<organism evidence="2">
    <name type="scientific">Siphoviridae sp. ctigT3</name>
    <dbReference type="NCBI Taxonomy" id="2826434"/>
    <lineage>
        <taxon>Viruses</taxon>
        <taxon>Duplodnaviria</taxon>
        <taxon>Heunggongvirae</taxon>
        <taxon>Uroviricota</taxon>
        <taxon>Caudoviricetes</taxon>
    </lineage>
</organism>
<accession>A0A8S5MTW6</accession>
<protein>
    <submittedName>
        <fullName evidence="2">Uncharacterized protein</fullName>
    </submittedName>
</protein>
<feature type="transmembrane region" description="Helical" evidence="1">
    <location>
        <begin position="35"/>
        <end position="54"/>
    </location>
</feature>
<keyword evidence="1" id="KW-1133">Transmembrane helix</keyword>
<keyword evidence="1" id="KW-0812">Transmembrane</keyword>
<sequence>MRKNKKILRWLMFAVLGAFLFTTIIPLAVSSALPAWLIGLVVTAAVAAAVYLIATNLY</sequence>
<feature type="transmembrane region" description="Helical" evidence="1">
    <location>
        <begin position="7"/>
        <end position="29"/>
    </location>
</feature>
<keyword evidence="1" id="KW-0472">Membrane</keyword>
<reference evidence="2" key="1">
    <citation type="journal article" date="2021" name="Proc. Natl. Acad. Sci. U.S.A.">
        <title>A Catalog of Tens of Thousands of Viruses from Human Metagenomes Reveals Hidden Associations with Chronic Diseases.</title>
        <authorList>
            <person name="Tisza M.J."/>
            <person name="Buck C.B."/>
        </authorList>
    </citation>
    <scope>NUCLEOTIDE SEQUENCE</scope>
    <source>
        <strain evidence="2">CtigT3</strain>
    </source>
</reference>